<keyword evidence="1" id="KW-0175">Coiled coil</keyword>
<feature type="compositionally biased region" description="Acidic residues" evidence="2">
    <location>
        <begin position="163"/>
        <end position="179"/>
    </location>
</feature>
<name>A0A5J9U5T4_9POAL</name>
<evidence type="ECO:0000313" key="4">
    <source>
        <dbReference type="Proteomes" id="UP000324897"/>
    </source>
</evidence>
<organism evidence="3 4">
    <name type="scientific">Eragrostis curvula</name>
    <name type="common">weeping love grass</name>
    <dbReference type="NCBI Taxonomy" id="38414"/>
    <lineage>
        <taxon>Eukaryota</taxon>
        <taxon>Viridiplantae</taxon>
        <taxon>Streptophyta</taxon>
        <taxon>Embryophyta</taxon>
        <taxon>Tracheophyta</taxon>
        <taxon>Spermatophyta</taxon>
        <taxon>Magnoliopsida</taxon>
        <taxon>Liliopsida</taxon>
        <taxon>Poales</taxon>
        <taxon>Poaceae</taxon>
        <taxon>PACMAD clade</taxon>
        <taxon>Chloridoideae</taxon>
        <taxon>Eragrostideae</taxon>
        <taxon>Eragrostidinae</taxon>
        <taxon>Eragrostis</taxon>
    </lineage>
</organism>
<gene>
    <name evidence="3" type="ORF">EJB05_35116</name>
</gene>
<reference evidence="3 4" key="1">
    <citation type="journal article" date="2019" name="Sci. Rep.">
        <title>A high-quality genome of Eragrostis curvula grass provides insights into Poaceae evolution and supports new strategies to enhance forage quality.</title>
        <authorList>
            <person name="Carballo J."/>
            <person name="Santos B.A.C.M."/>
            <person name="Zappacosta D."/>
            <person name="Garbus I."/>
            <person name="Selva J.P."/>
            <person name="Gallo C.A."/>
            <person name="Diaz A."/>
            <person name="Albertini E."/>
            <person name="Caccamo M."/>
            <person name="Echenique V."/>
        </authorList>
    </citation>
    <scope>NUCLEOTIDE SEQUENCE [LARGE SCALE GENOMIC DNA]</scope>
    <source>
        <strain evidence="4">cv. Victoria</strain>
        <tissue evidence="3">Leaf</tissue>
    </source>
</reference>
<feature type="coiled-coil region" evidence="1">
    <location>
        <begin position="66"/>
        <end position="93"/>
    </location>
</feature>
<accession>A0A5J9U5T4</accession>
<feature type="region of interest" description="Disordered" evidence="2">
    <location>
        <begin position="116"/>
        <end position="179"/>
    </location>
</feature>
<evidence type="ECO:0000313" key="3">
    <source>
        <dbReference type="EMBL" id="TVU18993.1"/>
    </source>
</evidence>
<dbReference type="Gramene" id="TVU18993">
    <property type="protein sequence ID" value="TVU18993"/>
    <property type="gene ID" value="EJB05_35116"/>
</dbReference>
<feature type="region of interest" description="Disordered" evidence="2">
    <location>
        <begin position="1"/>
        <end position="39"/>
    </location>
</feature>
<comment type="caution">
    <text evidence="3">The sequence shown here is derived from an EMBL/GenBank/DDBJ whole genome shotgun (WGS) entry which is preliminary data.</text>
</comment>
<proteinExistence type="predicted"/>
<dbReference type="OrthoDB" id="706848at2759"/>
<dbReference type="Proteomes" id="UP000324897">
    <property type="component" value="Chromosome 7"/>
</dbReference>
<dbReference type="AlphaFoldDB" id="A0A5J9U5T4"/>
<feature type="non-terminal residue" evidence="3">
    <location>
        <position position="1"/>
    </location>
</feature>
<feature type="compositionally biased region" description="Polar residues" evidence="2">
    <location>
        <begin position="10"/>
        <end position="20"/>
    </location>
</feature>
<feature type="compositionally biased region" description="Basic and acidic residues" evidence="2">
    <location>
        <begin position="25"/>
        <end position="39"/>
    </location>
</feature>
<protein>
    <submittedName>
        <fullName evidence="3">Uncharacterized protein</fullName>
    </submittedName>
</protein>
<evidence type="ECO:0000256" key="1">
    <source>
        <dbReference type="SAM" id="Coils"/>
    </source>
</evidence>
<keyword evidence="4" id="KW-1185">Reference proteome</keyword>
<evidence type="ECO:0000256" key="2">
    <source>
        <dbReference type="SAM" id="MobiDB-lite"/>
    </source>
</evidence>
<sequence length="179" mass="19699">MKSGIRNVDKSGNSAPISSQKAKKRLEDYKAAAKPDDKSQKLDGKVLYFMEGGLRHGRVPIAHGAYRSVVQENEDLKEQNEHLKQTNEILIEENGVNREISEADLLNRLANIDARKHQGTGSSHAGSHPDDLNNNGNDTEYSGEDNDDMPGGNGRDDMRGDNDCSDMDEDISGGEEMED</sequence>
<dbReference type="EMBL" id="RWGY01000029">
    <property type="protein sequence ID" value="TVU18993.1"/>
    <property type="molecule type" value="Genomic_DNA"/>
</dbReference>